<gene>
    <name evidence="7 8" type="primary">mltG</name>
    <name evidence="8" type="ORF">GCM10023116_46860</name>
</gene>
<dbReference type="EMBL" id="BAABFL010000475">
    <property type="protein sequence ID" value="GAA4652402.1"/>
    <property type="molecule type" value="Genomic_DNA"/>
</dbReference>
<dbReference type="PANTHER" id="PTHR30518:SF2">
    <property type="entry name" value="ENDOLYTIC MUREIN TRANSGLYCOSYLASE"/>
    <property type="match status" value="1"/>
</dbReference>
<reference evidence="9" key="1">
    <citation type="journal article" date="2019" name="Int. J. Syst. Evol. Microbiol.">
        <title>The Global Catalogue of Microorganisms (GCM) 10K type strain sequencing project: providing services to taxonomists for standard genome sequencing and annotation.</title>
        <authorList>
            <consortium name="The Broad Institute Genomics Platform"/>
            <consortium name="The Broad Institute Genome Sequencing Center for Infectious Disease"/>
            <person name="Wu L."/>
            <person name="Ma J."/>
        </authorList>
    </citation>
    <scope>NUCLEOTIDE SEQUENCE [LARGE SCALE GENOMIC DNA]</scope>
    <source>
        <strain evidence="9">JCM 17805</strain>
    </source>
</reference>
<dbReference type="EC" id="4.2.2.29" evidence="7"/>
<feature type="site" description="Important for catalytic activity" evidence="7">
    <location>
        <position position="224"/>
    </location>
</feature>
<keyword evidence="3 7" id="KW-1133">Transmembrane helix</keyword>
<comment type="function">
    <text evidence="7">Functions as a peptidoglycan terminase that cleaves nascent peptidoglycan strands endolytically to terminate their elongation.</text>
</comment>
<dbReference type="CDD" id="cd08010">
    <property type="entry name" value="MltG_like"/>
    <property type="match status" value="1"/>
</dbReference>
<protein>
    <recommendedName>
        <fullName evidence="7">Endolytic murein transglycosylase</fullName>
        <ecNumber evidence="7">4.2.2.29</ecNumber>
    </recommendedName>
    <alternativeName>
        <fullName evidence="7">Peptidoglycan lytic transglycosylase</fullName>
    </alternativeName>
    <alternativeName>
        <fullName evidence="7">Peptidoglycan polymerization terminase</fullName>
    </alternativeName>
</protein>
<evidence type="ECO:0000256" key="5">
    <source>
        <dbReference type="ARBA" id="ARBA00023239"/>
    </source>
</evidence>
<evidence type="ECO:0000256" key="6">
    <source>
        <dbReference type="ARBA" id="ARBA00023316"/>
    </source>
</evidence>
<keyword evidence="9" id="KW-1185">Reference proteome</keyword>
<comment type="similarity">
    <text evidence="7">Belongs to the transglycosylase MltG family.</text>
</comment>
<comment type="catalytic activity">
    <reaction evidence="7">
        <text>a peptidoglycan chain = a peptidoglycan chain with N-acetyl-1,6-anhydromuramyl-[peptide] at the reducing end + a peptidoglycan chain with N-acetylglucosamine at the non-reducing end.</text>
        <dbReference type="EC" id="4.2.2.29"/>
    </reaction>
</comment>
<keyword evidence="4 7" id="KW-0472">Membrane</keyword>
<evidence type="ECO:0000313" key="8">
    <source>
        <dbReference type="EMBL" id="GAA4652402.1"/>
    </source>
</evidence>
<keyword evidence="6 7" id="KW-0961">Cell wall biogenesis/degradation</keyword>
<keyword evidence="7" id="KW-0997">Cell inner membrane</keyword>
<evidence type="ECO:0000256" key="4">
    <source>
        <dbReference type="ARBA" id="ARBA00023136"/>
    </source>
</evidence>
<dbReference type="RefSeq" id="WP_345198962.1">
    <property type="nucleotide sequence ID" value="NZ_BAABFL010000475.1"/>
</dbReference>
<dbReference type="InterPro" id="IPR003770">
    <property type="entry name" value="MLTG-like"/>
</dbReference>
<evidence type="ECO:0000256" key="7">
    <source>
        <dbReference type="HAMAP-Rule" id="MF_02065"/>
    </source>
</evidence>
<evidence type="ECO:0000256" key="2">
    <source>
        <dbReference type="ARBA" id="ARBA00022692"/>
    </source>
</evidence>
<comment type="caution">
    <text evidence="8">The sequence shown here is derived from an EMBL/GenBank/DDBJ whole genome shotgun (WGS) entry which is preliminary data.</text>
</comment>
<comment type="subcellular location">
    <subcellularLocation>
        <location evidence="7">Cell inner membrane</location>
        <topology evidence="7">Single-pass membrane protein</topology>
    </subcellularLocation>
</comment>
<dbReference type="NCBIfam" id="TIGR00247">
    <property type="entry name" value="endolytic transglycosylase MltG"/>
    <property type="match status" value="1"/>
</dbReference>
<dbReference type="Gene3D" id="3.30.160.60">
    <property type="entry name" value="Classic Zinc Finger"/>
    <property type="match status" value="1"/>
</dbReference>
<evidence type="ECO:0000256" key="1">
    <source>
        <dbReference type="ARBA" id="ARBA00022475"/>
    </source>
</evidence>
<organism evidence="8 9">
    <name type="scientific">Kistimonas scapharcae</name>
    <dbReference type="NCBI Taxonomy" id="1036133"/>
    <lineage>
        <taxon>Bacteria</taxon>
        <taxon>Pseudomonadati</taxon>
        <taxon>Pseudomonadota</taxon>
        <taxon>Gammaproteobacteria</taxon>
        <taxon>Oceanospirillales</taxon>
        <taxon>Endozoicomonadaceae</taxon>
        <taxon>Kistimonas</taxon>
    </lineage>
</organism>
<keyword evidence="5 7" id="KW-0456">Lyase</keyword>
<accession>A0ABP8V9G9</accession>
<dbReference type="Pfam" id="PF02618">
    <property type="entry name" value="YceG"/>
    <property type="match status" value="1"/>
</dbReference>
<keyword evidence="2 7" id="KW-0812">Transmembrane</keyword>
<keyword evidence="1 7" id="KW-1003">Cell membrane</keyword>
<evidence type="ECO:0000313" key="9">
    <source>
        <dbReference type="Proteomes" id="UP001500604"/>
    </source>
</evidence>
<evidence type="ECO:0000256" key="3">
    <source>
        <dbReference type="ARBA" id="ARBA00022989"/>
    </source>
</evidence>
<dbReference type="Proteomes" id="UP001500604">
    <property type="component" value="Unassembled WGS sequence"/>
</dbReference>
<dbReference type="PANTHER" id="PTHR30518">
    <property type="entry name" value="ENDOLYTIC MUREIN TRANSGLYCOSYLASE"/>
    <property type="match status" value="1"/>
</dbReference>
<name>A0ABP8V9G9_9GAMM</name>
<proteinExistence type="inferred from homology"/>
<feature type="transmembrane region" description="Helical" evidence="7">
    <location>
        <begin position="12"/>
        <end position="32"/>
    </location>
</feature>
<dbReference type="HAMAP" id="MF_02065">
    <property type="entry name" value="MltG"/>
    <property type="match status" value="1"/>
</dbReference>
<sequence length="353" mass="39786">MSENNVPRKPLFYVLLMLLAAALLVLLSWRWLQAYLDEPVNTLEEGTVFVVNAGESFSRVSRRLEERGILRLPDVFRLYARVIGEDTGLRAGEYLVKPETTVAGLLELLTSGRVILHSATLIEGRTLAENLAMLSENKKLVFELTGLNGQEILKKLEFSDASAEGMFFPDTYYFEAGDTDTSILRRAYLRMQEVLAKEWARKASDLPYQSPYEALIMASLIERETGVPEERGQIAGVFVRRLQKGMRLQTDPSVIYGLGEAYQGNLTRKHLRTYSPYNTYRIKGLPPTPIALAGRESIRAALHPEAGNTFYFVARGDGSHKFSRTLAEHNAAVKKYQLTRRKGYRSSPLVTTE</sequence>
<dbReference type="Gene3D" id="3.30.1490.480">
    <property type="entry name" value="Endolytic murein transglycosylase"/>
    <property type="match status" value="1"/>
</dbReference>